<dbReference type="AlphaFoldDB" id="A0A8J2SMA2"/>
<feature type="compositionally biased region" description="Basic residues" evidence="3">
    <location>
        <begin position="184"/>
        <end position="211"/>
    </location>
</feature>
<evidence type="ECO:0000256" key="1">
    <source>
        <dbReference type="ARBA" id="ARBA00022884"/>
    </source>
</evidence>
<accession>A0A8J2SMA2</accession>
<feature type="compositionally biased region" description="Basic and acidic residues" evidence="3">
    <location>
        <begin position="164"/>
        <end position="173"/>
    </location>
</feature>
<evidence type="ECO:0000313" key="6">
    <source>
        <dbReference type="Proteomes" id="UP000789595"/>
    </source>
</evidence>
<dbReference type="InterPro" id="IPR051847">
    <property type="entry name" value="RNA_proc/Spliceosome_comp"/>
</dbReference>
<name>A0A8J2SMA2_9STRA</name>
<organism evidence="5 6">
    <name type="scientific">Pelagomonas calceolata</name>
    <dbReference type="NCBI Taxonomy" id="35677"/>
    <lineage>
        <taxon>Eukaryota</taxon>
        <taxon>Sar</taxon>
        <taxon>Stramenopiles</taxon>
        <taxon>Ochrophyta</taxon>
        <taxon>Pelagophyceae</taxon>
        <taxon>Pelagomonadales</taxon>
        <taxon>Pelagomonadaceae</taxon>
        <taxon>Pelagomonas</taxon>
    </lineage>
</organism>
<dbReference type="InterPro" id="IPR035979">
    <property type="entry name" value="RBD_domain_sf"/>
</dbReference>
<dbReference type="Gene3D" id="3.30.70.330">
    <property type="match status" value="1"/>
</dbReference>
<dbReference type="OrthoDB" id="2573941at2759"/>
<gene>
    <name evidence="5" type="ORF">PECAL_2P22490</name>
</gene>
<evidence type="ECO:0000259" key="4">
    <source>
        <dbReference type="PROSITE" id="PS50102"/>
    </source>
</evidence>
<proteinExistence type="predicted"/>
<dbReference type="Proteomes" id="UP000789595">
    <property type="component" value="Unassembled WGS sequence"/>
</dbReference>
<dbReference type="PROSITE" id="PS50102">
    <property type="entry name" value="RRM"/>
    <property type="match status" value="1"/>
</dbReference>
<feature type="domain" description="RRM" evidence="4">
    <location>
        <begin position="33"/>
        <end position="111"/>
    </location>
</feature>
<dbReference type="EMBL" id="CAKKNE010000002">
    <property type="protein sequence ID" value="CAH0369139.1"/>
    <property type="molecule type" value="Genomic_DNA"/>
</dbReference>
<dbReference type="GO" id="GO:0005686">
    <property type="term" value="C:U2 snRNP"/>
    <property type="evidence" value="ECO:0007669"/>
    <property type="project" value="TreeGrafter"/>
</dbReference>
<dbReference type="InterPro" id="IPR000504">
    <property type="entry name" value="RRM_dom"/>
</dbReference>
<evidence type="ECO:0000313" key="5">
    <source>
        <dbReference type="EMBL" id="CAH0369139.1"/>
    </source>
</evidence>
<comment type="caution">
    <text evidence="5">The sequence shown here is derived from an EMBL/GenBank/DDBJ whole genome shotgun (WGS) entry which is preliminary data.</text>
</comment>
<dbReference type="GO" id="GO:0071013">
    <property type="term" value="C:catalytic step 2 spliceosome"/>
    <property type="evidence" value="ECO:0007669"/>
    <property type="project" value="TreeGrafter"/>
</dbReference>
<dbReference type="GO" id="GO:0003723">
    <property type="term" value="F:RNA binding"/>
    <property type="evidence" value="ECO:0007669"/>
    <property type="project" value="UniProtKB-UniRule"/>
</dbReference>
<feature type="compositionally biased region" description="Basic and acidic residues" evidence="3">
    <location>
        <begin position="262"/>
        <end position="287"/>
    </location>
</feature>
<dbReference type="PANTHER" id="PTHR45880:SF1">
    <property type="entry name" value="RNA-BINDING MOTIF PROTEIN, X-LINKED 2"/>
    <property type="match status" value="1"/>
</dbReference>
<keyword evidence="1 2" id="KW-0694">RNA-binding</keyword>
<dbReference type="PANTHER" id="PTHR45880">
    <property type="entry name" value="RNA-BINDING MOTIF PROTEIN, X-LINKED 2"/>
    <property type="match status" value="1"/>
</dbReference>
<dbReference type="GO" id="GO:0000398">
    <property type="term" value="P:mRNA splicing, via spliceosome"/>
    <property type="evidence" value="ECO:0007669"/>
    <property type="project" value="InterPro"/>
</dbReference>
<dbReference type="InterPro" id="IPR012677">
    <property type="entry name" value="Nucleotide-bd_a/b_plait_sf"/>
</dbReference>
<evidence type="ECO:0000256" key="3">
    <source>
        <dbReference type="SAM" id="MobiDB-lite"/>
    </source>
</evidence>
<dbReference type="SUPFAM" id="SSF54928">
    <property type="entry name" value="RNA-binding domain, RBD"/>
    <property type="match status" value="1"/>
</dbReference>
<keyword evidence="6" id="KW-1185">Reference proteome</keyword>
<dbReference type="Pfam" id="PF00076">
    <property type="entry name" value="RRM_1"/>
    <property type="match status" value="1"/>
</dbReference>
<protein>
    <recommendedName>
        <fullName evidence="4">RRM domain-containing protein</fullName>
    </recommendedName>
</protein>
<dbReference type="SMART" id="SM00360">
    <property type="entry name" value="RRM"/>
    <property type="match status" value="1"/>
</dbReference>
<dbReference type="CDD" id="cd12411">
    <property type="entry name" value="RRM_ist3_like"/>
    <property type="match status" value="1"/>
</dbReference>
<reference evidence="5" key="1">
    <citation type="submission" date="2021-11" db="EMBL/GenBank/DDBJ databases">
        <authorList>
            <consortium name="Genoscope - CEA"/>
            <person name="William W."/>
        </authorList>
    </citation>
    <scope>NUCLEOTIDE SEQUENCE</scope>
</reference>
<dbReference type="InterPro" id="IPR045844">
    <property type="entry name" value="RRM_Ist3-like"/>
</dbReference>
<feature type="region of interest" description="Disordered" evidence="3">
    <location>
        <begin position="160"/>
        <end position="296"/>
    </location>
</feature>
<sequence>MNNMAAVQKLNERELELGITPEASWHAKYKDSAWVYVGGLATELSEGDIICVLSQFGEVEDFNYPRDKKTGKPRGWCWCKYEDQRSTILAVDNLNGASLLRRTLRVDHCEKYKLPPELRDKEDEPDTYGPAVSKFAPGAAYRDKDLASSQTLERGVDVFAPAADDSKQRDGHRQLSAADAVKREAKKAKKASKKEKKRKHEKKDKKSKKKAKTDDEAPLLNYRREALPEPAQAPLVPQGRQGEVTAPSWRGSREPGAPASWSRRDGPKKRSDAPRRTWDEVERDRNKSYGGMGRRR</sequence>
<evidence type="ECO:0000256" key="2">
    <source>
        <dbReference type="PROSITE-ProRule" id="PRU00176"/>
    </source>
</evidence>
<dbReference type="GO" id="GO:0071011">
    <property type="term" value="C:precatalytic spliceosome"/>
    <property type="evidence" value="ECO:0007669"/>
    <property type="project" value="TreeGrafter"/>
</dbReference>